<dbReference type="PANTHER" id="PTHR43047">
    <property type="entry name" value="TWO-COMPONENT HISTIDINE PROTEIN KINASE"/>
    <property type="match status" value="1"/>
</dbReference>
<proteinExistence type="predicted"/>
<dbReference type="SUPFAM" id="SSF55874">
    <property type="entry name" value="ATPase domain of HSP90 chaperone/DNA topoisomerase II/histidine kinase"/>
    <property type="match status" value="1"/>
</dbReference>
<dbReference type="Gene3D" id="3.30.565.10">
    <property type="entry name" value="Histidine kinase-like ATPase, C-terminal domain"/>
    <property type="match status" value="1"/>
</dbReference>
<evidence type="ECO:0000256" key="1">
    <source>
        <dbReference type="ARBA" id="ARBA00000085"/>
    </source>
</evidence>
<dbReference type="PRINTS" id="PR00344">
    <property type="entry name" value="BCTRLSENSOR"/>
</dbReference>
<feature type="modified residue" description="4-aspartylphosphate" evidence="6">
    <location>
        <position position="760"/>
    </location>
</feature>
<organism evidence="10 11">
    <name type="scientific">Leptospira semungkisensis</name>
    <dbReference type="NCBI Taxonomy" id="2484985"/>
    <lineage>
        <taxon>Bacteria</taxon>
        <taxon>Pseudomonadati</taxon>
        <taxon>Spirochaetota</taxon>
        <taxon>Spirochaetia</taxon>
        <taxon>Leptospirales</taxon>
        <taxon>Leptospiraceae</taxon>
        <taxon>Leptospira</taxon>
    </lineage>
</organism>
<dbReference type="GO" id="GO:0005886">
    <property type="term" value="C:plasma membrane"/>
    <property type="evidence" value="ECO:0007669"/>
    <property type="project" value="TreeGrafter"/>
</dbReference>
<dbReference type="CDD" id="cd00082">
    <property type="entry name" value="HisKA"/>
    <property type="match status" value="1"/>
</dbReference>
<comment type="caution">
    <text evidence="10">The sequence shown here is derived from an EMBL/GenBank/DDBJ whole genome shotgun (WGS) entry which is preliminary data.</text>
</comment>
<feature type="transmembrane region" description="Helical" evidence="7">
    <location>
        <begin position="248"/>
        <end position="270"/>
    </location>
</feature>
<accession>A0A4R9FMI9</accession>
<dbReference type="EC" id="2.7.13.3" evidence="2"/>
<evidence type="ECO:0000256" key="3">
    <source>
        <dbReference type="ARBA" id="ARBA00022553"/>
    </source>
</evidence>
<dbReference type="InterPro" id="IPR003661">
    <property type="entry name" value="HisK_dim/P_dom"/>
</dbReference>
<keyword evidence="4" id="KW-0808">Transferase</keyword>
<dbReference type="InterPro" id="IPR011006">
    <property type="entry name" value="CheY-like_superfamily"/>
</dbReference>
<keyword evidence="7" id="KW-0812">Transmembrane</keyword>
<dbReference type="SMART" id="SM00387">
    <property type="entry name" value="HATPase_c"/>
    <property type="match status" value="1"/>
</dbReference>
<name>A0A4R9FMI9_9LEPT</name>
<dbReference type="Proteomes" id="UP000297453">
    <property type="component" value="Unassembled WGS sequence"/>
</dbReference>
<dbReference type="AlphaFoldDB" id="A0A4R9FMI9"/>
<evidence type="ECO:0000313" key="11">
    <source>
        <dbReference type="Proteomes" id="UP000297453"/>
    </source>
</evidence>
<dbReference type="SMART" id="SM00448">
    <property type="entry name" value="REC"/>
    <property type="match status" value="1"/>
</dbReference>
<dbReference type="InterPro" id="IPR001789">
    <property type="entry name" value="Sig_transdc_resp-reg_receiver"/>
</dbReference>
<dbReference type="SUPFAM" id="SSF47384">
    <property type="entry name" value="Homodimeric domain of signal transducing histidine kinase"/>
    <property type="match status" value="1"/>
</dbReference>
<feature type="domain" description="Response regulatory" evidence="9">
    <location>
        <begin position="710"/>
        <end position="827"/>
    </location>
</feature>
<dbReference type="SMART" id="SM00388">
    <property type="entry name" value="HisKA"/>
    <property type="match status" value="1"/>
</dbReference>
<dbReference type="PROSITE" id="PS50109">
    <property type="entry name" value="HIS_KIN"/>
    <property type="match status" value="1"/>
</dbReference>
<evidence type="ECO:0000256" key="4">
    <source>
        <dbReference type="ARBA" id="ARBA00022679"/>
    </source>
</evidence>
<keyword evidence="11" id="KW-1185">Reference proteome</keyword>
<feature type="transmembrane region" description="Helical" evidence="7">
    <location>
        <begin position="282"/>
        <end position="300"/>
    </location>
</feature>
<dbReference type="EMBL" id="RQEP01000019">
    <property type="protein sequence ID" value="TGJ99444.1"/>
    <property type="molecule type" value="Genomic_DNA"/>
</dbReference>
<dbReference type="InterPro" id="IPR036097">
    <property type="entry name" value="HisK_dim/P_sf"/>
</dbReference>
<dbReference type="OrthoDB" id="9809348at2"/>
<gene>
    <name evidence="10" type="ORF">EHO59_16420</name>
</gene>
<dbReference type="CDD" id="cd17574">
    <property type="entry name" value="REC_OmpR"/>
    <property type="match status" value="1"/>
</dbReference>
<dbReference type="Gene3D" id="3.40.50.2300">
    <property type="match status" value="1"/>
</dbReference>
<dbReference type="InterPro" id="IPR008979">
    <property type="entry name" value="Galactose-bd-like_sf"/>
</dbReference>
<dbReference type="PANTHER" id="PTHR43047:SF72">
    <property type="entry name" value="OSMOSENSING HISTIDINE PROTEIN KINASE SLN1"/>
    <property type="match status" value="1"/>
</dbReference>
<dbReference type="PROSITE" id="PS50110">
    <property type="entry name" value="RESPONSE_REGULATORY"/>
    <property type="match status" value="1"/>
</dbReference>
<keyword evidence="7" id="KW-1133">Transmembrane helix</keyword>
<dbReference type="FunFam" id="3.30.565.10:FF:000010">
    <property type="entry name" value="Sensor histidine kinase RcsC"/>
    <property type="match status" value="1"/>
</dbReference>
<dbReference type="InterPro" id="IPR036890">
    <property type="entry name" value="HATPase_C_sf"/>
</dbReference>
<protein>
    <recommendedName>
        <fullName evidence="2">histidine kinase</fullName>
        <ecNumber evidence="2">2.7.13.3</ecNumber>
    </recommendedName>
</protein>
<evidence type="ECO:0000256" key="7">
    <source>
        <dbReference type="SAM" id="Phobius"/>
    </source>
</evidence>
<keyword evidence="5" id="KW-0418">Kinase</keyword>
<sequence>MRLSFSRKTFWSIAMVALIFSSGCRDLLDRGEKPKAKEGVLDLRSGWDFQERAPLILEGDWAFYWSRLYEEAIKEPTRNFKQPKTSFEDPSYENVPDAWNHYKLGEKGYPGFGYATYRLNLKLAKPEEDMAIKMLEASTAYSLYVNGKKVISSGQVGRSADTYAPLYRPGVSEPFTLNQENEIAIEVTNYAHWKGGPWANILLGKHDSLVAIRRGNIQLDVFMAGGLFVLGLYHLSLFAFLRRESSTLYFGILTICSTVRIGLTGERVLYSIFPKFDFEWGYRIELLAVYLLGIFFPLFLRTLYPGEFNRRVLISASVGFSCISLVVLFTPLVVFSKTIPVFAIFVVASCFYVTYVLVQAIRHGRLGARIGLFIFLFLFAVTINDTLYANMIINTAYFSSYAIASFFVAQAFMVSQRFSSAYALSERLAHDLQESNQRLISLDKLKDEFLANTSHELRTPLQGIIGIADSLKRGVVGPLAESVERQLGMIITSGRRLSSLVNDIIDFSKLKHKDLTLHLRSVDLYQAVNFTLELNRVAVDETKIKLRNEIVPEFPELLADENRLQQILQNLVGNAIKFTEKGEISVSAKIKSLGIAEISVRDTGIGIQKNEQQKIFEFFEQVERGDSKNAAGAGLGLAISRALVTLHGGDIGVESELYRGSRFYFTIPLVSGRILSQNNEGLKDPRDRNIHLPLDLIPKEEEVLSENAPRILVVDDEPVNLQVIQNYLSLKNMISVSAKSGLEALEILKEDHAFDAIILDVMMPKFSGLETAREIRKSFSTLELPILMLTAKNQDKDLMAALNHGANDYLLKPFDFEELILRINNLLDLSRGHKNQLAQESEKRIAVNNVRQRINIDLHDHLGGKLTDLKFLSEELLANGNRDEPIFKKINEAVNQSIHILREQMLKIEDLGLLSENFITGINLVLLRRYSDVEREMEFQCQDELLQFFETQRNETSIVELYSIVNEITNNDLKYGQGVSKWNFYIENQEIAVYMRSESVYHLQKHKTGRGTENLIYRISGLGGISEMSLVENLYEIRIKIPLNKFSVIL</sequence>
<dbReference type="SUPFAM" id="SSF49785">
    <property type="entry name" value="Galactose-binding domain-like"/>
    <property type="match status" value="1"/>
</dbReference>
<reference evidence="10" key="1">
    <citation type="journal article" date="2019" name="PLoS Negl. Trop. Dis.">
        <title>Revisiting the worldwide diversity of Leptospira species in the environment.</title>
        <authorList>
            <person name="Vincent A.T."/>
            <person name="Schiettekatte O."/>
            <person name="Bourhy P."/>
            <person name="Veyrier F.J."/>
            <person name="Picardeau M."/>
        </authorList>
    </citation>
    <scope>NUCLEOTIDE SEQUENCE [LARGE SCALE GENOMIC DNA]</scope>
    <source>
        <strain evidence="10">SSS9</strain>
    </source>
</reference>
<dbReference type="SUPFAM" id="SSF52172">
    <property type="entry name" value="CheY-like"/>
    <property type="match status" value="1"/>
</dbReference>
<feature type="domain" description="Histidine kinase" evidence="8">
    <location>
        <begin position="452"/>
        <end position="671"/>
    </location>
</feature>
<evidence type="ECO:0000256" key="6">
    <source>
        <dbReference type="PROSITE-ProRule" id="PRU00169"/>
    </source>
</evidence>
<dbReference type="CDD" id="cd16922">
    <property type="entry name" value="HATPase_EvgS-ArcB-TorS-like"/>
    <property type="match status" value="1"/>
</dbReference>
<dbReference type="InterPro" id="IPR005467">
    <property type="entry name" value="His_kinase_dom"/>
</dbReference>
<keyword evidence="3 6" id="KW-0597">Phosphoprotein</keyword>
<evidence type="ECO:0000313" key="10">
    <source>
        <dbReference type="EMBL" id="TGJ99444.1"/>
    </source>
</evidence>
<feature type="transmembrane region" description="Helical" evidence="7">
    <location>
        <begin position="221"/>
        <end position="241"/>
    </location>
</feature>
<feature type="transmembrane region" description="Helical" evidence="7">
    <location>
        <begin position="339"/>
        <end position="358"/>
    </location>
</feature>
<dbReference type="GO" id="GO:0000155">
    <property type="term" value="F:phosphorelay sensor kinase activity"/>
    <property type="evidence" value="ECO:0007669"/>
    <property type="project" value="InterPro"/>
</dbReference>
<dbReference type="InterPro" id="IPR003594">
    <property type="entry name" value="HATPase_dom"/>
</dbReference>
<comment type="catalytic activity">
    <reaction evidence="1">
        <text>ATP + protein L-histidine = ADP + protein N-phospho-L-histidine.</text>
        <dbReference type="EC" id="2.7.13.3"/>
    </reaction>
</comment>
<evidence type="ECO:0000256" key="2">
    <source>
        <dbReference type="ARBA" id="ARBA00012438"/>
    </source>
</evidence>
<dbReference type="Pfam" id="PF02518">
    <property type="entry name" value="HATPase_c"/>
    <property type="match status" value="1"/>
</dbReference>
<evidence type="ECO:0000259" key="9">
    <source>
        <dbReference type="PROSITE" id="PS50110"/>
    </source>
</evidence>
<keyword evidence="7" id="KW-0472">Membrane</keyword>
<dbReference type="PROSITE" id="PS51257">
    <property type="entry name" value="PROKAR_LIPOPROTEIN"/>
    <property type="match status" value="1"/>
</dbReference>
<dbReference type="Gene3D" id="2.60.120.260">
    <property type="entry name" value="Galactose-binding domain-like"/>
    <property type="match status" value="1"/>
</dbReference>
<dbReference type="Pfam" id="PF00512">
    <property type="entry name" value="HisKA"/>
    <property type="match status" value="1"/>
</dbReference>
<feature type="transmembrane region" description="Helical" evidence="7">
    <location>
        <begin position="370"/>
        <end position="389"/>
    </location>
</feature>
<dbReference type="Gene3D" id="1.10.287.130">
    <property type="match status" value="1"/>
</dbReference>
<evidence type="ECO:0000259" key="8">
    <source>
        <dbReference type="PROSITE" id="PS50109"/>
    </source>
</evidence>
<evidence type="ECO:0000256" key="5">
    <source>
        <dbReference type="ARBA" id="ARBA00022777"/>
    </source>
</evidence>
<feature type="transmembrane region" description="Helical" evidence="7">
    <location>
        <begin position="312"/>
        <end position="333"/>
    </location>
</feature>
<dbReference type="Pfam" id="PF00072">
    <property type="entry name" value="Response_reg"/>
    <property type="match status" value="1"/>
</dbReference>
<dbReference type="Pfam" id="PF07695">
    <property type="entry name" value="7TMR-DISM_7TM"/>
    <property type="match status" value="1"/>
</dbReference>
<dbReference type="InterPro" id="IPR011623">
    <property type="entry name" value="7TMR_DISM_rcpt_extracell_dom1"/>
</dbReference>
<dbReference type="GO" id="GO:0009927">
    <property type="term" value="F:histidine phosphotransfer kinase activity"/>
    <property type="evidence" value="ECO:0007669"/>
    <property type="project" value="TreeGrafter"/>
</dbReference>
<dbReference type="InterPro" id="IPR004358">
    <property type="entry name" value="Sig_transdc_His_kin-like_C"/>
</dbReference>